<keyword evidence="3" id="KW-1185">Reference proteome</keyword>
<evidence type="ECO:0000313" key="2">
    <source>
        <dbReference type="EMBL" id="SFS98920.1"/>
    </source>
</evidence>
<protein>
    <submittedName>
        <fullName evidence="2">Uncharacterized protein</fullName>
    </submittedName>
</protein>
<reference evidence="3" key="1">
    <citation type="submission" date="2016-10" db="EMBL/GenBank/DDBJ databases">
        <authorList>
            <person name="Varghese N."/>
            <person name="Submissions S."/>
        </authorList>
    </citation>
    <scope>NUCLEOTIDE SEQUENCE [LARGE SCALE GENOMIC DNA]</scope>
    <source>
        <strain evidence="3">ANC 5076</strain>
    </source>
</reference>
<organism evidence="2 3">
    <name type="scientific">Acinetobacter bohemicus</name>
    <dbReference type="NCBI Taxonomy" id="1435036"/>
    <lineage>
        <taxon>Bacteria</taxon>
        <taxon>Pseudomonadati</taxon>
        <taxon>Pseudomonadota</taxon>
        <taxon>Gammaproteobacteria</taxon>
        <taxon>Moraxellales</taxon>
        <taxon>Moraxellaceae</taxon>
        <taxon>Acinetobacter</taxon>
    </lineage>
</organism>
<dbReference type="AlphaFoldDB" id="A0A1I6UBX7"/>
<gene>
    <name evidence="2" type="ORF">SAMN05444586_101571</name>
</gene>
<keyword evidence="1" id="KW-0175">Coiled coil</keyword>
<evidence type="ECO:0000256" key="1">
    <source>
        <dbReference type="SAM" id="Coils"/>
    </source>
</evidence>
<proteinExistence type="predicted"/>
<feature type="coiled-coil region" evidence="1">
    <location>
        <begin position="3"/>
        <end position="60"/>
    </location>
</feature>
<evidence type="ECO:0000313" key="3">
    <source>
        <dbReference type="Proteomes" id="UP000182827"/>
    </source>
</evidence>
<accession>A0A1I6UBX7</accession>
<name>A0A1I6UBX7_9GAMM</name>
<sequence length="60" mass="7118">MDVIEARRNLKRYQTNVSALQQVHPQDLSIDELNTITVIIKKQNRLINNIEESLQECKRR</sequence>
<dbReference type="RefSeq" id="WP_074946490.1">
    <property type="nucleotide sequence ID" value="NZ_FOZU01000015.1"/>
</dbReference>
<dbReference type="Proteomes" id="UP000182827">
    <property type="component" value="Unassembled WGS sequence"/>
</dbReference>
<dbReference type="EMBL" id="FOZU01000015">
    <property type="protein sequence ID" value="SFS98920.1"/>
    <property type="molecule type" value="Genomic_DNA"/>
</dbReference>